<dbReference type="InterPro" id="IPR029039">
    <property type="entry name" value="Flavoprotein-like_sf"/>
</dbReference>
<feature type="domain" description="NADPH-dependent FMN reductase-like" evidence="3">
    <location>
        <begin position="17"/>
        <end position="154"/>
    </location>
</feature>
<dbReference type="Pfam" id="PF03358">
    <property type="entry name" value="FMN_red"/>
    <property type="match status" value="1"/>
</dbReference>
<keyword evidence="2" id="KW-0288">FMN</keyword>
<dbReference type="SUPFAM" id="SSF52218">
    <property type="entry name" value="Flavoproteins"/>
    <property type="match status" value="1"/>
</dbReference>
<comment type="cofactor">
    <cofactor evidence="1">
        <name>FMN</name>
        <dbReference type="ChEBI" id="CHEBI:58210"/>
    </cofactor>
</comment>
<evidence type="ECO:0000313" key="4">
    <source>
        <dbReference type="EMBL" id="MBE1161018.1"/>
    </source>
</evidence>
<dbReference type="EMBL" id="JACZZA010000006">
    <property type="protein sequence ID" value="MBE1161018.1"/>
    <property type="molecule type" value="Genomic_DNA"/>
</dbReference>
<name>A0ABR9GAG4_9GAMM</name>
<sequence>MVHANGDCPMDAAARPNVLLIMGSIRPGRNSLLIADWIATLGRSCSGLACEVLDLADWPLPMDDEPGLPHAGQYVQPHTRAWSEKIVGADAVVFVTPQYNWGYPAPLKNAIDHLYQEWRGKPAAIISYGGHGGTKCAEQLRQVGAGLKMRMVATAPALTLPEEVIRQHVALDPAKDLAVHVDSIKQAFAELAIELAAAA</sequence>
<comment type="caution">
    <text evidence="4">The sequence shown here is derived from an EMBL/GenBank/DDBJ whole genome shotgun (WGS) entry which is preliminary data.</text>
</comment>
<dbReference type="Proteomes" id="UP000651010">
    <property type="component" value="Unassembled WGS sequence"/>
</dbReference>
<dbReference type="Gene3D" id="3.40.50.360">
    <property type="match status" value="1"/>
</dbReference>
<dbReference type="InterPro" id="IPR005025">
    <property type="entry name" value="FMN_Rdtase-like_dom"/>
</dbReference>
<reference evidence="4 5" key="1">
    <citation type="submission" date="2020-09" db="EMBL/GenBank/DDBJ databases">
        <title>Dyella sp. 7MK23 isolated from forest soil.</title>
        <authorList>
            <person name="Fu J."/>
        </authorList>
    </citation>
    <scope>NUCLEOTIDE SEQUENCE [LARGE SCALE GENOMIC DNA]</scope>
    <source>
        <strain evidence="4 5">7MK23</strain>
    </source>
</reference>
<evidence type="ECO:0000313" key="5">
    <source>
        <dbReference type="Proteomes" id="UP000651010"/>
    </source>
</evidence>
<dbReference type="PANTHER" id="PTHR30543:SF21">
    <property type="entry name" value="NAD(P)H-DEPENDENT FMN REDUCTASE LOT6"/>
    <property type="match status" value="1"/>
</dbReference>
<keyword evidence="2" id="KW-0285">Flavoprotein</keyword>
<evidence type="ECO:0000256" key="1">
    <source>
        <dbReference type="ARBA" id="ARBA00001917"/>
    </source>
</evidence>
<accession>A0ABR9GAG4</accession>
<gene>
    <name evidence="4" type="ORF">IGX34_11515</name>
</gene>
<proteinExistence type="predicted"/>
<evidence type="ECO:0000259" key="3">
    <source>
        <dbReference type="Pfam" id="PF03358"/>
    </source>
</evidence>
<dbReference type="PANTHER" id="PTHR30543">
    <property type="entry name" value="CHROMATE REDUCTASE"/>
    <property type="match status" value="1"/>
</dbReference>
<dbReference type="InterPro" id="IPR050712">
    <property type="entry name" value="NAD(P)H-dep_reductase"/>
</dbReference>
<keyword evidence="5" id="KW-1185">Reference proteome</keyword>
<organism evidence="4 5">
    <name type="scientific">Dyella acidiphila</name>
    <dbReference type="NCBI Taxonomy" id="2775866"/>
    <lineage>
        <taxon>Bacteria</taxon>
        <taxon>Pseudomonadati</taxon>
        <taxon>Pseudomonadota</taxon>
        <taxon>Gammaproteobacteria</taxon>
        <taxon>Lysobacterales</taxon>
        <taxon>Rhodanobacteraceae</taxon>
        <taxon>Dyella</taxon>
    </lineage>
</organism>
<evidence type="ECO:0000256" key="2">
    <source>
        <dbReference type="ARBA" id="ARBA00022643"/>
    </source>
</evidence>
<protein>
    <submittedName>
        <fullName evidence="4">NAD(P)H-dependent oxidoreductase</fullName>
    </submittedName>
</protein>